<dbReference type="EMBL" id="JANKAS010000024">
    <property type="protein sequence ID" value="MCR1900245.1"/>
    <property type="molecule type" value="Genomic_DNA"/>
</dbReference>
<keyword evidence="2" id="KW-1185">Reference proteome</keyword>
<dbReference type="Proteomes" id="UP001205748">
    <property type="component" value="Unassembled WGS sequence"/>
</dbReference>
<evidence type="ECO:0000313" key="2">
    <source>
        <dbReference type="Proteomes" id="UP001205748"/>
    </source>
</evidence>
<protein>
    <submittedName>
        <fullName evidence="1">Uncharacterized protein</fullName>
    </submittedName>
</protein>
<sequence length="133" mass="15286">MMEFCKVELEKAISLLSSTIINCEKMQLKFSEGTSQHSLLRNRIKALYISKALLSSDKIINYTSKDLREALPPIVSIINKTTKAQSKYEKGSTQYNRFQHIIQAMLISKTFIESQIAKEQELLEQEKNLQEGE</sequence>
<evidence type="ECO:0000313" key="1">
    <source>
        <dbReference type="EMBL" id="MCR1900245.1"/>
    </source>
</evidence>
<accession>A0AAE3HJ08</accession>
<name>A0AAE3HJ08_9FIRM</name>
<gene>
    <name evidence="1" type="ORF">NSA47_14860</name>
</gene>
<organism evidence="1 2">
    <name type="scientific">Irregularibacter muris</name>
    <dbReference type="NCBI Taxonomy" id="1796619"/>
    <lineage>
        <taxon>Bacteria</taxon>
        <taxon>Bacillati</taxon>
        <taxon>Bacillota</taxon>
        <taxon>Clostridia</taxon>
        <taxon>Eubacteriales</taxon>
        <taxon>Eubacteriaceae</taxon>
        <taxon>Irregularibacter</taxon>
    </lineage>
</organism>
<comment type="caution">
    <text evidence="1">The sequence shown here is derived from an EMBL/GenBank/DDBJ whole genome shotgun (WGS) entry which is preliminary data.</text>
</comment>
<dbReference type="AlphaFoldDB" id="A0AAE3HJ08"/>
<proteinExistence type="predicted"/>
<reference evidence="1" key="1">
    <citation type="submission" date="2022-07" db="EMBL/GenBank/DDBJ databases">
        <title>Enhanced cultured diversity of the mouse gut microbiota enables custom-made synthetic communities.</title>
        <authorList>
            <person name="Afrizal A."/>
        </authorList>
    </citation>
    <scope>NUCLEOTIDE SEQUENCE</scope>
    <source>
        <strain evidence="1">DSM 28593</strain>
    </source>
</reference>
<dbReference type="RefSeq" id="WP_257533420.1">
    <property type="nucleotide sequence ID" value="NZ_JANKAS010000024.1"/>
</dbReference>